<feature type="region of interest" description="Disordered" evidence="1">
    <location>
        <begin position="276"/>
        <end position="321"/>
    </location>
</feature>
<comment type="caution">
    <text evidence="2">The sequence shown here is derived from an EMBL/GenBank/DDBJ whole genome shotgun (WGS) entry which is preliminary data.</text>
</comment>
<reference evidence="3" key="1">
    <citation type="journal article" date="2017" name="bioRxiv">
        <title>Conservation of a gene cluster reveals novel cercosporin biosynthetic mechanisms and extends production to the genus Colletotrichum.</title>
        <authorList>
            <person name="de Jonge R."/>
            <person name="Ebert M.K."/>
            <person name="Huitt-Roehl C.R."/>
            <person name="Pal P."/>
            <person name="Suttle J.C."/>
            <person name="Spanner R.E."/>
            <person name="Neubauer J.D."/>
            <person name="Jurick W.M.II."/>
            <person name="Stott K.A."/>
            <person name="Secor G.A."/>
            <person name="Thomma B.P.H.J."/>
            <person name="Van de Peer Y."/>
            <person name="Townsend C.A."/>
            <person name="Bolton M.D."/>
        </authorList>
    </citation>
    <scope>NUCLEOTIDE SEQUENCE [LARGE SCALE GENOMIC DNA]</scope>
    <source>
        <strain evidence="3">CBS538.71</strain>
    </source>
</reference>
<accession>A0A2S6CB01</accession>
<feature type="region of interest" description="Disordered" evidence="1">
    <location>
        <begin position="366"/>
        <end position="387"/>
    </location>
</feature>
<evidence type="ECO:0000313" key="3">
    <source>
        <dbReference type="Proteomes" id="UP000237631"/>
    </source>
</evidence>
<feature type="region of interest" description="Disordered" evidence="1">
    <location>
        <begin position="158"/>
        <end position="178"/>
    </location>
</feature>
<feature type="compositionally biased region" description="Low complexity" evidence="1">
    <location>
        <begin position="158"/>
        <end position="174"/>
    </location>
</feature>
<name>A0A2S6CB01_9PEZI</name>
<feature type="compositionally biased region" description="Basic and acidic residues" evidence="1">
    <location>
        <begin position="281"/>
        <end position="292"/>
    </location>
</feature>
<dbReference type="EMBL" id="PNEN01000504">
    <property type="protein sequence ID" value="PPJ56908.1"/>
    <property type="molecule type" value="Genomic_DNA"/>
</dbReference>
<dbReference type="Proteomes" id="UP000237631">
    <property type="component" value="Unassembled WGS sequence"/>
</dbReference>
<proteinExistence type="predicted"/>
<evidence type="ECO:0000256" key="1">
    <source>
        <dbReference type="SAM" id="MobiDB-lite"/>
    </source>
</evidence>
<protein>
    <submittedName>
        <fullName evidence="2">Uncharacterized protein</fullName>
    </submittedName>
</protein>
<sequence length="506" mass="56691">MFKGTIGGSTKLQRALWFKIIFDNQPLSSDRAQWDRAVLRVNPLFTKGRKKPFRFTASFGQYDPAARREFKFTITKAAFEGCNTGPAHSVPEPHASAAESPSWRRMLMLQSNPPIQYSTRISGLDFRGRVYLQYDELVTDVRRKQVASLATDGAAQKLAASSPASSLPQTSTSSRNADHLHLDKHTGFIDCLNMARVKNYERKEAALKEAARKDLALARAEKVASKAKAKKASRRKVGKDKEPSYEACYKVLYCPELLEIILLNVYDPRDAFPIQPSAEVNTKEKQEVKQGDTDEQSSNTGEPNRDVPGNGSVDEKDDYDEEEACRSMKTLLLSQRVHMFKDSIEGSTKLQQALWFTPLFDTETSSTSSVDEHKGPHITTRGNPLFSKSGGNAPEILSFENSSGGAYCTMSLQIGKFTFDIDTDSETSDTEEESWRLMLAAQSNRKVEYVTSVSGVGFKWGAVLLEYNDTKTVADLEEEADEEEEQQYCDQIDAEHDELMDILDCW</sequence>
<dbReference type="AlphaFoldDB" id="A0A2S6CB01"/>
<keyword evidence="3" id="KW-1185">Reference proteome</keyword>
<gene>
    <name evidence="2" type="ORF">CBER1_02254</name>
</gene>
<organism evidence="2 3">
    <name type="scientific">Cercospora berteroae</name>
    <dbReference type="NCBI Taxonomy" id="357750"/>
    <lineage>
        <taxon>Eukaryota</taxon>
        <taxon>Fungi</taxon>
        <taxon>Dikarya</taxon>
        <taxon>Ascomycota</taxon>
        <taxon>Pezizomycotina</taxon>
        <taxon>Dothideomycetes</taxon>
        <taxon>Dothideomycetidae</taxon>
        <taxon>Mycosphaerellales</taxon>
        <taxon>Mycosphaerellaceae</taxon>
        <taxon>Cercospora</taxon>
    </lineage>
</organism>
<dbReference type="OrthoDB" id="3649938at2759"/>
<evidence type="ECO:0000313" key="2">
    <source>
        <dbReference type="EMBL" id="PPJ56908.1"/>
    </source>
</evidence>